<feature type="region of interest" description="Disordered" evidence="1">
    <location>
        <begin position="82"/>
        <end position="178"/>
    </location>
</feature>
<protein>
    <submittedName>
        <fullName evidence="2">Uncharacterized protein</fullName>
    </submittedName>
</protein>
<sequence>MNEDATLRHHTSLATRCRKPTNHTSHHVTCSQTNVKSMKAITICTELSRISWPAAYVTSSPVEIIQRWGSSILLMKTSESAPSSLLAVEKQGPEPRAGGSGGHRVHHEADGRRHQRRDPGGEHRREQRRQQPDRGPGRRPAPAPFLPALEPAEEVEEQRDGGVGAGDETAERGSSRDR</sequence>
<evidence type="ECO:0000313" key="2">
    <source>
        <dbReference type="EMBL" id="RLM55865.1"/>
    </source>
</evidence>
<accession>A0A3L6PIE8</accession>
<organism evidence="2 3">
    <name type="scientific">Panicum miliaceum</name>
    <name type="common">Proso millet</name>
    <name type="synonym">Broomcorn millet</name>
    <dbReference type="NCBI Taxonomy" id="4540"/>
    <lineage>
        <taxon>Eukaryota</taxon>
        <taxon>Viridiplantae</taxon>
        <taxon>Streptophyta</taxon>
        <taxon>Embryophyta</taxon>
        <taxon>Tracheophyta</taxon>
        <taxon>Spermatophyta</taxon>
        <taxon>Magnoliopsida</taxon>
        <taxon>Liliopsida</taxon>
        <taxon>Poales</taxon>
        <taxon>Poaceae</taxon>
        <taxon>PACMAD clade</taxon>
        <taxon>Panicoideae</taxon>
        <taxon>Panicodae</taxon>
        <taxon>Paniceae</taxon>
        <taxon>Panicinae</taxon>
        <taxon>Panicum</taxon>
        <taxon>Panicum sect. Panicum</taxon>
    </lineage>
</organism>
<keyword evidence="3" id="KW-1185">Reference proteome</keyword>
<evidence type="ECO:0000313" key="3">
    <source>
        <dbReference type="Proteomes" id="UP000275267"/>
    </source>
</evidence>
<name>A0A3L6PIE8_PANMI</name>
<dbReference type="AlphaFoldDB" id="A0A3L6PIE8"/>
<feature type="compositionally biased region" description="Basic and acidic residues" evidence="1">
    <location>
        <begin position="107"/>
        <end position="136"/>
    </location>
</feature>
<dbReference type="EMBL" id="PQIB02000018">
    <property type="protein sequence ID" value="RLM55865.1"/>
    <property type="molecule type" value="Genomic_DNA"/>
</dbReference>
<evidence type="ECO:0000256" key="1">
    <source>
        <dbReference type="SAM" id="MobiDB-lite"/>
    </source>
</evidence>
<comment type="caution">
    <text evidence="2">The sequence shown here is derived from an EMBL/GenBank/DDBJ whole genome shotgun (WGS) entry which is preliminary data.</text>
</comment>
<reference evidence="3" key="1">
    <citation type="journal article" date="2019" name="Nat. Commun.">
        <title>The genome of broomcorn millet.</title>
        <authorList>
            <person name="Zou C."/>
            <person name="Miki D."/>
            <person name="Li D."/>
            <person name="Tang Q."/>
            <person name="Xiao L."/>
            <person name="Rajput S."/>
            <person name="Deng P."/>
            <person name="Jia W."/>
            <person name="Huang R."/>
            <person name="Zhang M."/>
            <person name="Sun Y."/>
            <person name="Hu J."/>
            <person name="Fu X."/>
            <person name="Schnable P.S."/>
            <person name="Li F."/>
            <person name="Zhang H."/>
            <person name="Feng B."/>
            <person name="Zhu X."/>
            <person name="Liu R."/>
            <person name="Schnable J.C."/>
            <person name="Zhu J.-K."/>
            <person name="Zhang H."/>
        </authorList>
    </citation>
    <scope>NUCLEOTIDE SEQUENCE [LARGE SCALE GENOMIC DNA]</scope>
</reference>
<feature type="compositionally biased region" description="Basic and acidic residues" evidence="1">
    <location>
        <begin position="169"/>
        <end position="178"/>
    </location>
</feature>
<dbReference type="Proteomes" id="UP000275267">
    <property type="component" value="Unassembled WGS sequence"/>
</dbReference>
<proteinExistence type="predicted"/>
<gene>
    <name evidence="2" type="ORF">C2845_PM10G02560</name>
</gene>